<dbReference type="Proteomes" id="UP000635071">
    <property type="component" value="Unassembled WGS sequence"/>
</dbReference>
<dbReference type="NCBIfam" id="NF006596">
    <property type="entry name" value="PRK09133.1"/>
    <property type="match status" value="1"/>
</dbReference>
<feature type="signal peptide" evidence="6">
    <location>
        <begin position="1"/>
        <end position="18"/>
    </location>
</feature>
<dbReference type="Pfam" id="PF01546">
    <property type="entry name" value="Peptidase_M20"/>
    <property type="match status" value="1"/>
</dbReference>
<dbReference type="EMBL" id="BMJM01000004">
    <property type="protein sequence ID" value="GGE09123.1"/>
    <property type="molecule type" value="Genomic_DNA"/>
</dbReference>
<dbReference type="Gene3D" id="3.40.630.10">
    <property type="entry name" value="Zn peptidases"/>
    <property type="match status" value="1"/>
</dbReference>
<evidence type="ECO:0000256" key="6">
    <source>
        <dbReference type="SAM" id="SignalP"/>
    </source>
</evidence>
<dbReference type="GO" id="GO:0006508">
    <property type="term" value="P:proteolysis"/>
    <property type="evidence" value="ECO:0007669"/>
    <property type="project" value="UniProtKB-KW"/>
</dbReference>
<gene>
    <name evidence="8" type="ORF">GCM10011529_14380</name>
</gene>
<evidence type="ECO:0000256" key="5">
    <source>
        <dbReference type="ARBA" id="ARBA00022833"/>
    </source>
</evidence>
<evidence type="ECO:0000313" key="8">
    <source>
        <dbReference type="EMBL" id="GGE09123.1"/>
    </source>
</evidence>
<evidence type="ECO:0000313" key="9">
    <source>
        <dbReference type="Proteomes" id="UP000635071"/>
    </source>
</evidence>
<name>A0A917E6G8_9SPHN</name>
<sequence>MRVVFIAAALLAASSTSAAEIRPDQTAFRDLYEELVETNTTASSGSCTLAAERMATRLKAAGFPASDLRLFAPDGQPKDGGLVATFPGTGKGAMLMLAHIDVVEANRADWSRDPFTLIEEDGYFYGRGVSDDKAHAAIFTDTLIRLKKSGFKPQRTLKLALTCGEEGGHKTVGAEWLVKQHPDWIAADFAINEGGSGTRDAAGKPLALSFQAGEKVFQNFTLETTNPGGHSSRPRPDNAIYSLAAALTRVGQYRFPVQFSDTTRAYFTQRARIDGGEAGAAMTRLLANPQDTAAEAIVARDPALNSTLRTTCVATMVNAGHAENALPQRATAIVNCRMFPGDPIANVQAQLTRAVADPTVKVSPSGDISPTPPPPPLSPLVYGNARKFAEKHFPGIPMIPTMTTGATDGRFLNAAGIPTYGMPGAFRSANGDGTHGLNERNNVAGLYAERDYLFDLIQILSNAKDAK</sequence>
<keyword evidence="9" id="KW-1185">Reference proteome</keyword>
<accession>A0A917E6G8</accession>
<dbReference type="InterPro" id="IPR002933">
    <property type="entry name" value="Peptidase_M20"/>
</dbReference>
<evidence type="ECO:0000259" key="7">
    <source>
        <dbReference type="Pfam" id="PF07687"/>
    </source>
</evidence>
<keyword evidence="3" id="KW-0479">Metal-binding</keyword>
<evidence type="ECO:0000256" key="1">
    <source>
        <dbReference type="ARBA" id="ARBA00006247"/>
    </source>
</evidence>
<dbReference type="SUPFAM" id="SSF55031">
    <property type="entry name" value="Bacterial exopeptidase dimerisation domain"/>
    <property type="match status" value="1"/>
</dbReference>
<protein>
    <submittedName>
        <fullName evidence="8">Peptidase M20</fullName>
    </submittedName>
</protein>
<dbReference type="PANTHER" id="PTHR45962">
    <property type="entry name" value="N-FATTY-ACYL-AMINO ACID SYNTHASE/HYDROLASE PM20D1"/>
    <property type="match status" value="1"/>
</dbReference>
<dbReference type="Gene3D" id="3.30.70.360">
    <property type="match status" value="1"/>
</dbReference>
<feature type="chain" id="PRO_5037277070" evidence="6">
    <location>
        <begin position="19"/>
        <end position="467"/>
    </location>
</feature>
<dbReference type="RefSeq" id="WP_188762258.1">
    <property type="nucleotide sequence ID" value="NZ_BMJM01000004.1"/>
</dbReference>
<dbReference type="AlphaFoldDB" id="A0A917E6G8"/>
<comment type="similarity">
    <text evidence="1">Belongs to the peptidase M20A family.</text>
</comment>
<dbReference type="InterPro" id="IPR011650">
    <property type="entry name" value="Peptidase_M20_dimer"/>
</dbReference>
<evidence type="ECO:0000256" key="4">
    <source>
        <dbReference type="ARBA" id="ARBA00022801"/>
    </source>
</evidence>
<reference evidence="8" key="1">
    <citation type="journal article" date="2014" name="Int. J. Syst. Evol. Microbiol.">
        <title>Complete genome sequence of Corynebacterium casei LMG S-19264T (=DSM 44701T), isolated from a smear-ripened cheese.</title>
        <authorList>
            <consortium name="US DOE Joint Genome Institute (JGI-PGF)"/>
            <person name="Walter F."/>
            <person name="Albersmeier A."/>
            <person name="Kalinowski J."/>
            <person name="Ruckert C."/>
        </authorList>
    </citation>
    <scope>NUCLEOTIDE SEQUENCE</scope>
    <source>
        <strain evidence="8">CGMCC 1.15519</strain>
    </source>
</reference>
<dbReference type="PANTHER" id="PTHR45962:SF1">
    <property type="entry name" value="N-FATTY-ACYL-AMINO ACID SYNTHASE_HYDROLASE PM20D1"/>
    <property type="match status" value="1"/>
</dbReference>
<keyword evidence="5" id="KW-0862">Zinc</keyword>
<organism evidence="8 9">
    <name type="scientific">Sandarakinorhabdus glacialis</name>
    <dbReference type="NCBI Taxonomy" id="1614636"/>
    <lineage>
        <taxon>Bacteria</taxon>
        <taxon>Pseudomonadati</taxon>
        <taxon>Pseudomonadota</taxon>
        <taxon>Alphaproteobacteria</taxon>
        <taxon>Sphingomonadales</taxon>
        <taxon>Sphingosinicellaceae</taxon>
        <taxon>Sandarakinorhabdus</taxon>
    </lineage>
</organism>
<dbReference type="Gene3D" id="1.10.150.900">
    <property type="match status" value="1"/>
</dbReference>
<comment type="caution">
    <text evidence="8">The sequence shown here is derived from an EMBL/GenBank/DDBJ whole genome shotgun (WGS) entry which is preliminary data.</text>
</comment>
<keyword evidence="4" id="KW-0378">Hydrolase</keyword>
<dbReference type="SUPFAM" id="SSF53187">
    <property type="entry name" value="Zn-dependent exopeptidases"/>
    <property type="match status" value="1"/>
</dbReference>
<dbReference type="InterPro" id="IPR036264">
    <property type="entry name" value="Bact_exopeptidase_dim_dom"/>
</dbReference>
<feature type="domain" description="Peptidase M20 dimerisation" evidence="7">
    <location>
        <begin position="214"/>
        <end position="359"/>
    </location>
</feature>
<reference evidence="8" key="2">
    <citation type="submission" date="2020-09" db="EMBL/GenBank/DDBJ databases">
        <authorList>
            <person name="Sun Q."/>
            <person name="Zhou Y."/>
        </authorList>
    </citation>
    <scope>NUCLEOTIDE SEQUENCE</scope>
    <source>
        <strain evidence="8">CGMCC 1.15519</strain>
    </source>
</reference>
<evidence type="ECO:0000256" key="2">
    <source>
        <dbReference type="ARBA" id="ARBA00022670"/>
    </source>
</evidence>
<dbReference type="InterPro" id="IPR047177">
    <property type="entry name" value="Pept_M20A"/>
</dbReference>
<proteinExistence type="inferred from homology"/>
<evidence type="ECO:0000256" key="3">
    <source>
        <dbReference type="ARBA" id="ARBA00022723"/>
    </source>
</evidence>
<keyword evidence="6" id="KW-0732">Signal</keyword>
<dbReference type="GO" id="GO:0008233">
    <property type="term" value="F:peptidase activity"/>
    <property type="evidence" value="ECO:0007669"/>
    <property type="project" value="UniProtKB-KW"/>
</dbReference>
<dbReference type="Pfam" id="PF07687">
    <property type="entry name" value="M20_dimer"/>
    <property type="match status" value="1"/>
</dbReference>
<dbReference type="GO" id="GO:0046872">
    <property type="term" value="F:metal ion binding"/>
    <property type="evidence" value="ECO:0007669"/>
    <property type="project" value="UniProtKB-KW"/>
</dbReference>
<keyword evidence="2" id="KW-0645">Protease</keyword>